<sequence>MNRRQKRAEEARRTILESGDRELINRLHLMEASQARSGRGGRGPGLLGTAAAVGGGAYLGTLLAGMTLNAEMQRAFAAVAEDMGVSPGDLGLSPAAMEGDVGADDGGLFDDFGGFFDL</sequence>
<dbReference type="HOGENOM" id="CLU_2069830_0_0_6"/>
<dbReference type="OrthoDB" id="9960614at2"/>
<organism evidence="1 2">
    <name type="scientific">Halorhodospira halophila (strain DSM 244 / SL1)</name>
    <name type="common">Ectothiorhodospira halophila (strain DSM 244 / SL1)</name>
    <dbReference type="NCBI Taxonomy" id="349124"/>
    <lineage>
        <taxon>Bacteria</taxon>
        <taxon>Pseudomonadati</taxon>
        <taxon>Pseudomonadota</taxon>
        <taxon>Gammaproteobacteria</taxon>
        <taxon>Chromatiales</taxon>
        <taxon>Ectothiorhodospiraceae</taxon>
        <taxon>Halorhodospira</taxon>
    </lineage>
</organism>
<reference evidence="2" key="1">
    <citation type="submission" date="2006-12" db="EMBL/GenBank/DDBJ databases">
        <title>Complete sequence of Halorhodospira halophila SL1.</title>
        <authorList>
            <consortium name="US DOE Joint Genome Institute"/>
            <person name="Copeland A."/>
            <person name="Lucas S."/>
            <person name="Lapidus A."/>
            <person name="Barry K."/>
            <person name="Detter J.C."/>
            <person name="Glavina del Rio T."/>
            <person name="Hammon N."/>
            <person name="Israni S."/>
            <person name="Dalin E."/>
            <person name="Tice H."/>
            <person name="Pitluck S."/>
            <person name="Saunders E."/>
            <person name="Brettin T."/>
            <person name="Bruce D."/>
            <person name="Han C."/>
            <person name="Tapia R."/>
            <person name="Schmutz J."/>
            <person name="Larimer F."/>
            <person name="Land M."/>
            <person name="Hauser L."/>
            <person name="Kyrpides N."/>
            <person name="Mikhailova N."/>
            <person name="Hoff W."/>
            <person name="Richardson P."/>
        </authorList>
    </citation>
    <scope>NUCLEOTIDE SEQUENCE [LARGE SCALE GENOMIC DNA]</scope>
    <source>
        <strain evidence="2">DSM 244 / SL1</strain>
    </source>
</reference>
<dbReference type="Proteomes" id="UP000000647">
    <property type="component" value="Chromosome"/>
</dbReference>
<proteinExistence type="predicted"/>
<gene>
    <name evidence="1" type="ordered locus">Hhal_1069</name>
</gene>
<keyword evidence="2" id="KW-1185">Reference proteome</keyword>
<protein>
    <submittedName>
        <fullName evidence="1">Uncharacterized protein</fullName>
    </submittedName>
</protein>
<evidence type="ECO:0000313" key="2">
    <source>
        <dbReference type="Proteomes" id="UP000000647"/>
    </source>
</evidence>
<dbReference type="AlphaFoldDB" id="A1WVY3"/>
<dbReference type="EMBL" id="CP000544">
    <property type="protein sequence ID" value="ABM61845.1"/>
    <property type="molecule type" value="Genomic_DNA"/>
</dbReference>
<reference evidence="1 2" key="2">
    <citation type="journal article" date="2013" name="Stand. Genomic Sci.">
        <title>Complete genome sequence of Halorhodospira halophila SL1.</title>
        <authorList>
            <person name="Challacombe J.F."/>
            <person name="Majid S."/>
            <person name="Deole R."/>
            <person name="Brettin T.S."/>
            <person name="Bruce D."/>
            <person name="Delano S.F."/>
            <person name="Detter J.C."/>
            <person name="Gleasner C.D."/>
            <person name="Han C.S."/>
            <person name="Misra M."/>
            <person name="Reitenga K.G."/>
            <person name="Mikhailova N."/>
            <person name="Woyke T."/>
            <person name="Pitluck S."/>
            <person name="Nolan M."/>
            <person name="Land M.L."/>
            <person name="Saunders E."/>
            <person name="Tapia R."/>
            <person name="Lapidus A."/>
            <person name="Ivanova N."/>
            <person name="Hoff W.D."/>
        </authorList>
    </citation>
    <scope>NUCLEOTIDE SEQUENCE [LARGE SCALE GENOMIC DNA]</scope>
    <source>
        <strain evidence="2">DSM 244 / SL1</strain>
    </source>
</reference>
<dbReference type="RefSeq" id="WP_011813868.1">
    <property type="nucleotide sequence ID" value="NC_008789.1"/>
</dbReference>
<evidence type="ECO:0000313" key="1">
    <source>
        <dbReference type="EMBL" id="ABM61845.1"/>
    </source>
</evidence>
<name>A1WVY3_HALHL</name>
<dbReference type="KEGG" id="hha:Hhal_1069"/>
<accession>A1WVY3</accession>